<dbReference type="EMBL" id="CP002116">
    <property type="protein sequence ID" value="ADK83315.1"/>
    <property type="molecule type" value="Genomic_DNA"/>
</dbReference>
<dbReference type="Pfam" id="PF13692">
    <property type="entry name" value="Glyco_trans_1_4"/>
    <property type="match status" value="1"/>
</dbReference>
<name>E1R9Z6_SEDSS</name>
<evidence type="ECO:0000259" key="1">
    <source>
        <dbReference type="Pfam" id="PF13439"/>
    </source>
</evidence>
<keyword evidence="2" id="KW-0808">Transferase</keyword>
<dbReference type="CDD" id="cd03801">
    <property type="entry name" value="GT4_PimA-like"/>
    <property type="match status" value="1"/>
</dbReference>
<dbReference type="OrthoDB" id="9815550at2"/>
<dbReference type="GO" id="GO:0016757">
    <property type="term" value="F:glycosyltransferase activity"/>
    <property type="evidence" value="ECO:0007669"/>
    <property type="project" value="UniProtKB-ARBA"/>
</dbReference>
<sequence>MKKYKILGLLLNNELRTGGHRRYLELLSGLAAKGHSVHVVVNQDMQLPFTVECTLLPISVKIGRKRAIAFQKSVHKNVEEITERVPAIDLVVVFGETHYFAGLFLKKYYHAKLLFSFRSNVIQEDLYKLKSENMNIGGRLKLCVEMGKYWWYEKLIAKNADMIVFQSRYDQGSFLSRNGSVAEKCRIIGGNICTPWFAAEFSGANKSRLLRNILYIGSINTRKGIRFLLDAFESLCTRNDGLTLTIIGFGPDEEKLRDRVLHSTARKQINVVGRCSDPFPYLQDTDVLVVPSLFDSYPNVVLEAIFTETALLASRTGGIPEMLEYDELLFEPGSAVAIQTRIERLYDEKAFSRNKALVKKLRAKFEFDWVAEFEKLIYAIL</sequence>
<dbReference type="Gene3D" id="3.40.50.2000">
    <property type="entry name" value="Glycogen Phosphorylase B"/>
    <property type="match status" value="2"/>
</dbReference>
<dbReference type="KEGG" id="ssm:Spirs_4241"/>
<dbReference type="RefSeq" id="WP_013256771.1">
    <property type="nucleotide sequence ID" value="NC_014364.1"/>
</dbReference>
<gene>
    <name evidence="2" type="ordered locus">Spirs_4241</name>
</gene>
<feature type="domain" description="Glycosyltransferase subfamily 4-like N-terminal" evidence="1">
    <location>
        <begin position="18"/>
        <end position="188"/>
    </location>
</feature>
<evidence type="ECO:0000313" key="3">
    <source>
        <dbReference type="Proteomes" id="UP000002318"/>
    </source>
</evidence>
<evidence type="ECO:0000313" key="2">
    <source>
        <dbReference type="EMBL" id="ADK83315.1"/>
    </source>
</evidence>
<proteinExistence type="predicted"/>
<organism evidence="2 3">
    <name type="scientific">Sediminispirochaeta smaragdinae (strain DSM 11293 / JCM 15392 / SEBR 4228)</name>
    <name type="common">Spirochaeta smaragdinae</name>
    <dbReference type="NCBI Taxonomy" id="573413"/>
    <lineage>
        <taxon>Bacteria</taxon>
        <taxon>Pseudomonadati</taxon>
        <taxon>Spirochaetota</taxon>
        <taxon>Spirochaetia</taxon>
        <taxon>Spirochaetales</taxon>
        <taxon>Spirochaetaceae</taxon>
        <taxon>Sediminispirochaeta</taxon>
    </lineage>
</organism>
<reference evidence="2 3" key="1">
    <citation type="journal article" date="2010" name="Stand. Genomic Sci.">
        <title>Complete genome sequence of Spirochaeta smaragdinae type strain (SEBR 4228).</title>
        <authorList>
            <person name="Mavromatis K."/>
            <person name="Yasawong M."/>
            <person name="Chertkov O."/>
            <person name="Lapidus A."/>
            <person name="Lucas S."/>
            <person name="Nolan M."/>
            <person name="Del Rio T.G."/>
            <person name="Tice H."/>
            <person name="Cheng J.F."/>
            <person name="Pitluck S."/>
            <person name="Liolios K."/>
            <person name="Ivanova N."/>
            <person name="Tapia R."/>
            <person name="Han C."/>
            <person name="Bruce D."/>
            <person name="Goodwin L."/>
            <person name="Pati A."/>
            <person name="Chen A."/>
            <person name="Palaniappan K."/>
            <person name="Land M."/>
            <person name="Hauser L."/>
            <person name="Chang Y.J."/>
            <person name="Jeffries C.D."/>
            <person name="Detter J.C."/>
            <person name="Rohde M."/>
            <person name="Brambilla E."/>
            <person name="Spring S."/>
            <person name="Goker M."/>
            <person name="Sikorski J."/>
            <person name="Woyke T."/>
            <person name="Bristow J."/>
            <person name="Eisen J.A."/>
            <person name="Markowitz V."/>
            <person name="Hugenholtz P."/>
            <person name="Klenk H.P."/>
            <person name="Kyrpides N.C."/>
        </authorList>
    </citation>
    <scope>NUCLEOTIDE SEQUENCE [LARGE SCALE GENOMIC DNA]</scope>
    <source>
        <strain evidence="3">DSM 11293 / JCM 15392 / SEBR 4228</strain>
    </source>
</reference>
<dbReference type="AlphaFoldDB" id="E1R9Z6"/>
<dbReference type="SUPFAM" id="SSF53756">
    <property type="entry name" value="UDP-Glycosyltransferase/glycogen phosphorylase"/>
    <property type="match status" value="1"/>
</dbReference>
<dbReference type="STRING" id="573413.Spirs_4241"/>
<accession>E1R9Z6</accession>
<dbReference type="Proteomes" id="UP000002318">
    <property type="component" value="Chromosome"/>
</dbReference>
<dbReference type="InterPro" id="IPR028098">
    <property type="entry name" value="Glyco_trans_4-like_N"/>
</dbReference>
<dbReference type="eggNOG" id="COG0438">
    <property type="taxonomic scope" value="Bacteria"/>
</dbReference>
<dbReference type="Pfam" id="PF13439">
    <property type="entry name" value="Glyco_transf_4"/>
    <property type="match status" value="1"/>
</dbReference>
<keyword evidence="3" id="KW-1185">Reference proteome</keyword>
<dbReference type="HOGENOM" id="CLU_713593_0_0_12"/>
<dbReference type="PANTHER" id="PTHR12526">
    <property type="entry name" value="GLYCOSYLTRANSFERASE"/>
    <property type="match status" value="1"/>
</dbReference>
<dbReference type="CAZy" id="GT4">
    <property type="family name" value="Glycosyltransferase Family 4"/>
</dbReference>
<protein>
    <submittedName>
        <fullName evidence="2">Glycosyl transferase group 1</fullName>
    </submittedName>
</protein>